<name>A0A815MBA3_ADIRI</name>
<evidence type="ECO:0000313" key="3">
    <source>
        <dbReference type="Proteomes" id="UP000663828"/>
    </source>
</evidence>
<reference evidence="2" key="1">
    <citation type="submission" date="2021-02" db="EMBL/GenBank/DDBJ databases">
        <authorList>
            <person name="Nowell W R."/>
        </authorList>
    </citation>
    <scope>NUCLEOTIDE SEQUENCE</scope>
</reference>
<dbReference type="Proteomes" id="UP000663828">
    <property type="component" value="Unassembled WGS sequence"/>
</dbReference>
<dbReference type="AlphaFoldDB" id="A0A815MBA3"/>
<gene>
    <name evidence="2" type="ORF">EDS130_LOCUS37572</name>
    <name evidence="1" type="ORF">XAT740_LOCUS2154</name>
</gene>
<keyword evidence="3" id="KW-1185">Reference proteome</keyword>
<comment type="caution">
    <text evidence="2">The sequence shown here is derived from an EMBL/GenBank/DDBJ whole genome shotgun (WGS) entry which is preliminary data.</text>
</comment>
<sequence>MKSNLTSTVFSFDTKLNDGTNRRILLSSTYVEGSTESDYESIETISPGHPRPYLYSYDDPVYIFAGKFSANGFFIKFSQWSGEPNGPGYHSFKNPNSLQSRYFNLYNTISEKLSDFISDQERVVFVSSITTDFRVYKSNGTYRNLTGYSNYGALYFGYDNDQEGSRRGPGSKNFIVSSTSEMTLYGMGALRNNFIDSV</sequence>
<accession>A0A815MBA3</accession>
<evidence type="ECO:0000313" key="4">
    <source>
        <dbReference type="Proteomes" id="UP000663852"/>
    </source>
</evidence>
<dbReference type="EMBL" id="CAJNOJ010000373">
    <property type="protein sequence ID" value="CAF1422197.1"/>
    <property type="molecule type" value="Genomic_DNA"/>
</dbReference>
<proteinExistence type="predicted"/>
<dbReference type="EMBL" id="CAJNOR010000072">
    <property type="protein sequence ID" value="CAF0784562.1"/>
    <property type="molecule type" value="Genomic_DNA"/>
</dbReference>
<dbReference type="Proteomes" id="UP000663852">
    <property type="component" value="Unassembled WGS sequence"/>
</dbReference>
<protein>
    <submittedName>
        <fullName evidence="2">Uncharacterized protein</fullName>
    </submittedName>
</protein>
<organism evidence="2 4">
    <name type="scientific">Adineta ricciae</name>
    <name type="common">Rotifer</name>
    <dbReference type="NCBI Taxonomy" id="249248"/>
    <lineage>
        <taxon>Eukaryota</taxon>
        <taxon>Metazoa</taxon>
        <taxon>Spiralia</taxon>
        <taxon>Gnathifera</taxon>
        <taxon>Rotifera</taxon>
        <taxon>Eurotatoria</taxon>
        <taxon>Bdelloidea</taxon>
        <taxon>Adinetida</taxon>
        <taxon>Adinetidae</taxon>
        <taxon>Adineta</taxon>
    </lineage>
</organism>
<evidence type="ECO:0000313" key="2">
    <source>
        <dbReference type="EMBL" id="CAF1422197.1"/>
    </source>
</evidence>
<evidence type="ECO:0000313" key="1">
    <source>
        <dbReference type="EMBL" id="CAF0784562.1"/>
    </source>
</evidence>